<feature type="domain" description="Glycosyl hydrolase family 13 catalytic" evidence="2">
    <location>
        <begin position="19"/>
        <end position="421"/>
    </location>
</feature>
<dbReference type="PANTHER" id="PTHR10357:SF179">
    <property type="entry name" value="NEUTRAL AND BASIC AMINO ACID TRANSPORT PROTEIN RBAT"/>
    <property type="match status" value="1"/>
</dbReference>
<dbReference type="InterPro" id="IPR045857">
    <property type="entry name" value="O16G_dom_2"/>
</dbReference>
<dbReference type="AlphaFoldDB" id="A0A857MLM2"/>
<dbReference type="SUPFAM" id="SSF51445">
    <property type="entry name" value="(Trans)glycosidases"/>
    <property type="match status" value="1"/>
</dbReference>
<comment type="similarity">
    <text evidence="1">Belongs to the glycosyl hydrolase 13 family.</text>
</comment>
<dbReference type="KEGG" id="mama:GII36_04020"/>
<evidence type="ECO:0000313" key="3">
    <source>
        <dbReference type="EMBL" id="QHN42998.1"/>
    </source>
</evidence>
<reference evidence="3" key="1">
    <citation type="journal article" date="2021" name="Nat. Microbiol.">
        <title>Cocultivation of an ultrasmall environmental parasitic bacterium with lytic ability against bacteria associated with wastewater foams.</title>
        <authorList>
            <person name="Batinovic S."/>
            <person name="Rose J.J.A."/>
            <person name="Ratcliffe J."/>
            <person name="Seviour R.J."/>
            <person name="Petrovski S."/>
        </authorList>
    </citation>
    <scope>NUCLEOTIDE SEQUENCE</scope>
    <source>
        <strain evidence="3">JR1</strain>
    </source>
</reference>
<dbReference type="GO" id="GO:0009313">
    <property type="term" value="P:oligosaccharide catabolic process"/>
    <property type="evidence" value="ECO:0007669"/>
    <property type="project" value="TreeGrafter"/>
</dbReference>
<dbReference type="InterPro" id="IPR013780">
    <property type="entry name" value="Glyco_hydro_b"/>
</dbReference>
<dbReference type="Pfam" id="PF00128">
    <property type="entry name" value="Alpha-amylase"/>
    <property type="match status" value="1"/>
</dbReference>
<organism evidence="3 4">
    <name type="scientific">Candidatus Mycosynbacter amalyticus</name>
    <dbReference type="NCBI Taxonomy" id="2665156"/>
    <lineage>
        <taxon>Bacteria</taxon>
        <taxon>Candidatus Saccharimonadota</taxon>
        <taxon>Candidatus Saccharimonadota incertae sedis</taxon>
        <taxon>Candidatus Mycosynbacter</taxon>
    </lineage>
</organism>
<name>A0A857MLM2_9BACT</name>
<keyword evidence="4" id="KW-1185">Reference proteome</keyword>
<gene>
    <name evidence="3" type="ORF">GII36_04020</name>
</gene>
<dbReference type="Proteomes" id="UP001059824">
    <property type="component" value="Chromosome"/>
</dbReference>
<evidence type="ECO:0000313" key="4">
    <source>
        <dbReference type="Proteomes" id="UP001059824"/>
    </source>
</evidence>
<dbReference type="EMBL" id="CP045921">
    <property type="protein sequence ID" value="QHN42998.1"/>
    <property type="molecule type" value="Genomic_DNA"/>
</dbReference>
<dbReference type="InterPro" id="IPR006047">
    <property type="entry name" value="GH13_cat_dom"/>
</dbReference>
<dbReference type="Gene3D" id="2.60.40.1180">
    <property type="entry name" value="Golgi alpha-mannosidase II"/>
    <property type="match status" value="1"/>
</dbReference>
<evidence type="ECO:0000256" key="1">
    <source>
        <dbReference type="ARBA" id="ARBA00008061"/>
    </source>
</evidence>
<protein>
    <submittedName>
        <fullName evidence="3">Alpha-amylase</fullName>
    </submittedName>
</protein>
<dbReference type="GO" id="GO:0004556">
    <property type="term" value="F:alpha-amylase activity"/>
    <property type="evidence" value="ECO:0007669"/>
    <property type="project" value="TreeGrafter"/>
</dbReference>
<dbReference type="InterPro" id="IPR017853">
    <property type="entry name" value="GH"/>
</dbReference>
<dbReference type="SMART" id="SM00642">
    <property type="entry name" value="Aamy"/>
    <property type="match status" value="1"/>
</dbReference>
<evidence type="ECO:0000259" key="2">
    <source>
        <dbReference type="SMART" id="SM00642"/>
    </source>
</evidence>
<dbReference type="RefSeq" id="WP_260762720.1">
    <property type="nucleotide sequence ID" value="NZ_CP045921.1"/>
</dbReference>
<dbReference type="Gene3D" id="3.20.20.80">
    <property type="entry name" value="Glycosidases"/>
    <property type="match status" value="2"/>
</dbReference>
<dbReference type="Gene3D" id="3.90.400.10">
    <property type="entry name" value="Oligo-1,6-glucosidase, Domain 2"/>
    <property type="match status" value="1"/>
</dbReference>
<sequence>MDVHEARQSSTWQNAVVYQIYPWTFAEDSGREPQLGHGSIRGIEERLSYLESLGVNAIWLSPFYPSPMVDGGYDIADFKNVHPALGTLEDFDSLVKAAHAKHIRLMVDFIPNHSSDKHEWFEKSRRQEDGYDDWYIWHPGSVDEHGEHQPPNNWASVFSIPNRKARERGEMHWLHEQEWTPPISAWKWDDVRQEFYMHSFAVEQPDLNWSNPYVREAMKDAMRFWLDRGVDGFRVDAINHIGKNMELPDEEVNTAYNEEWYENPYDQLQKFQSCNYPRTLHEYIWEMCQVLKDEVYEHRDLRMILEAYMGESDLRDIDAIAPEVASTFNFGGLLASWDAGSRKIQMDYYYERLLRDAVANQVNGNHDKPRLASRLGDNGARAAAVLNLFLPGMRFIYNGEELGLVDAEIPSWRLQDPNGLRDPERTPIPWDDTLPNAGFSNADPKDLWLPANQADAHKAVMRQKQHDTSSLSLYRAAIRLTHELPSAQNGKYVPLHTDNDQVMAYGREDEETGDQLIVLVNFSRDKQGSVRVSDSHFVIGEQVLSSISVEQSSHRVDVRAGVALEPDEVSVIKKL</sequence>
<accession>A0A857MLM2</accession>
<dbReference type="PANTHER" id="PTHR10357">
    <property type="entry name" value="ALPHA-AMYLASE FAMILY MEMBER"/>
    <property type="match status" value="1"/>
</dbReference>
<proteinExistence type="inferred from homology"/>